<protein>
    <submittedName>
        <fullName evidence="2">Uncharacterized protein</fullName>
    </submittedName>
</protein>
<accession>A0AAP0NHG8</accession>
<evidence type="ECO:0000256" key="1">
    <source>
        <dbReference type="SAM" id="Phobius"/>
    </source>
</evidence>
<gene>
    <name evidence="2" type="ORF">L1049_017855</name>
</gene>
<evidence type="ECO:0000313" key="2">
    <source>
        <dbReference type="EMBL" id="KAK9273048.1"/>
    </source>
</evidence>
<proteinExistence type="predicted"/>
<sequence length="99" mass="11530">MKDRDPKRIRSNISRMRSHLVAEARSVVPEFGNSSEKESLSRDAEFTPLLTTVAVFPKLTELGSPFYSLHRSNLVILSTKVIYFYYSTFFVPKYFYLLK</sequence>
<dbReference type="Proteomes" id="UP001415857">
    <property type="component" value="Unassembled WGS sequence"/>
</dbReference>
<keyword evidence="1" id="KW-0472">Membrane</keyword>
<comment type="caution">
    <text evidence="2">The sequence shown here is derived from an EMBL/GenBank/DDBJ whole genome shotgun (WGS) entry which is preliminary data.</text>
</comment>
<keyword evidence="1" id="KW-0812">Transmembrane</keyword>
<reference evidence="2 3" key="1">
    <citation type="journal article" date="2024" name="Plant J.">
        <title>Genome sequences and population genomics reveal climatic adaptation and genomic divergence between two closely related sweetgum species.</title>
        <authorList>
            <person name="Xu W.Q."/>
            <person name="Ren C.Q."/>
            <person name="Zhang X.Y."/>
            <person name="Comes H.P."/>
            <person name="Liu X.H."/>
            <person name="Li Y.G."/>
            <person name="Kettle C.J."/>
            <person name="Jalonen R."/>
            <person name="Gaisberger H."/>
            <person name="Ma Y.Z."/>
            <person name="Qiu Y.X."/>
        </authorList>
    </citation>
    <scope>NUCLEOTIDE SEQUENCE [LARGE SCALE GENOMIC DNA]</scope>
    <source>
        <strain evidence="2">Hangzhou</strain>
    </source>
</reference>
<feature type="transmembrane region" description="Helical" evidence="1">
    <location>
        <begin position="74"/>
        <end position="96"/>
    </location>
</feature>
<dbReference type="EMBL" id="JBBPBK010000012">
    <property type="protein sequence ID" value="KAK9273048.1"/>
    <property type="molecule type" value="Genomic_DNA"/>
</dbReference>
<keyword evidence="3" id="KW-1185">Reference proteome</keyword>
<evidence type="ECO:0000313" key="3">
    <source>
        <dbReference type="Proteomes" id="UP001415857"/>
    </source>
</evidence>
<organism evidence="2 3">
    <name type="scientific">Liquidambar formosana</name>
    <name type="common">Formosan gum</name>
    <dbReference type="NCBI Taxonomy" id="63359"/>
    <lineage>
        <taxon>Eukaryota</taxon>
        <taxon>Viridiplantae</taxon>
        <taxon>Streptophyta</taxon>
        <taxon>Embryophyta</taxon>
        <taxon>Tracheophyta</taxon>
        <taxon>Spermatophyta</taxon>
        <taxon>Magnoliopsida</taxon>
        <taxon>eudicotyledons</taxon>
        <taxon>Gunneridae</taxon>
        <taxon>Pentapetalae</taxon>
        <taxon>Saxifragales</taxon>
        <taxon>Altingiaceae</taxon>
        <taxon>Liquidambar</taxon>
    </lineage>
</organism>
<name>A0AAP0NHG8_LIQFO</name>
<dbReference type="AlphaFoldDB" id="A0AAP0NHG8"/>
<keyword evidence="1" id="KW-1133">Transmembrane helix</keyword>